<dbReference type="RefSeq" id="WP_380023406.1">
    <property type="nucleotide sequence ID" value="NZ_JBHSHC010000002.1"/>
</dbReference>
<proteinExistence type="inferred from homology"/>
<dbReference type="PIRSF" id="PIRSF006707">
    <property type="entry name" value="MJ1563"/>
    <property type="match status" value="1"/>
</dbReference>
<accession>A0ABV9PZL5</accession>
<dbReference type="Proteomes" id="UP001596002">
    <property type="component" value="Unassembled WGS sequence"/>
</dbReference>
<keyword evidence="2 4" id="KW-0238">DNA-binding</keyword>
<organism evidence="5 6">
    <name type="scientific">Effusibacillus consociatus</name>
    <dbReference type="NCBI Taxonomy" id="1117041"/>
    <lineage>
        <taxon>Bacteria</taxon>
        <taxon>Bacillati</taxon>
        <taxon>Bacillota</taxon>
        <taxon>Bacilli</taxon>
        <taxon>Bacillales</taxon>
        <taxon>Alicyclobacillaceae</taxon>
        <taxon>Effusibacillus</taxon>
    </lineage>
</organism>
<dbReference type="PANTHER" id="PTHR38465">
    <property type="entry name" value="HTH-TYPE TRANSCRIPTIONAL REGULATOR MJ1563-RELATED"/>
    <property type="match status" value="1"/>
</dbReference>
<comment type="similarity">
    <text evidence="4">Belongs to the GbsR family.</text>
</comment>
<reference evidence="6" key="1">
    <citation type="journal article" date="2019" name="Int. J. Syst. Evol. Microbiol.">
        <title>The Global Catalogue of Microorganisms (GCM) 10K type strain sequencing project: providing services to taxonomists for standard genome sequencing and annotation.</title>
        <authorList>
            <consortium name="The Broad Institute Genomics Platform"/>
            <consortium name="The Broad Institute Genome Sequencing Center for Infectious Disease"/>
            <person name="Wu L."/>
            <person name="Ma J."/>
        </authorList>
    </citation>
    <scope>NUCLEOTIDE SEQUENCE [LARGE SCALE GENOMIC DNA]</scope>
    <source>
        <strain evidence="6">WYCCWR 12678</strain>
    </source>
</reference>
<evidence type="ECO:0000256" key="1">
    <source>
        <dbReference type="ARBA" id="ARBA00023015"/>
    </source>
</evidence>
<gene>
    <name evidence="5" type="primary">cudC</name>
    <name evidence="5" type="synonym">betI</name>
    <name evidence="5" type="ORF">ACFO8Q_00320</name>
</gene>
<dbReference type="PANTHER" id="PTHR38465:SF1">
    <property type="entry name" value="HTH-TYPE TRANSCRIPTIONAL REGULATOR MJ1563-RELATED"/>
    <property type="match status" value="1"/>
</dbReference>
<dbReference type="InterPro" id="IPR052362">
    <property type="entry name" value="HTH-GbsR_regulator"/>
</dbReference>
<dbReference type="NCBIfam" id="NF047500">
    <property type="entry name" value="choline_R_CudC"/>
    <property type="match status" value="1"/>
</dbReference>
<dbReference type="InterPro" id="IPR036390">
    <property type="entry name" value="WH_DNA-bd_sf"/>
</dbReference>
<sequence length="198" mass="23014">MLNFQSNYSSEAMKPKEQLNHKELLEEAEHIVIDAISETMDLYGVTPSVGRLYGVLYFSDQPMSLDEMSKQMGMSKPSMSTGVHSLMEIFMIQKVWQKGVRKDLYEAEKDFFKSFIAFFCKKWDREILVNLEAINRSENILINLVNDPDTPQTIHQKAQIDLDQLEESKKYYDWLKKLVDAFRSGEIFRLIDGLPEGD</sequence>
<protein>
    <recommendedName>
        <fullName evidence="4">HTH-type transcriptional regulator</fullName>
    </recommendedName>
</protein>
<keyword evidence="3 4" id="KW-0804">Transcription</keyword>
<evidence type="ECO:0000256" key="3">
    <source>
        <dbReference type="ARBA" id="ARBA00023163"/>
    </source>
</evidence>
<dbReference type="InterPro" id="IPR026282">
    <property type="entry name" value="MJ1563"/>
</dbReference>
<name>A0ABV9PZL5_9BACL</name>
<comment type="caution">
    <text evidence="5">The sequence shown here is derived from an EMBL/GenBank/DDBJ whole genome shotgun (WGS) entry which is preliminary data.</text>
</comment>
<keyword evidence="1 4" id="KW-0805">Transcription regulation</keyword>
<dbReference type="InterPro" id="IPR036388">
    <property type="entry name" value="WH-like_DNA-bd_sf"/>
</dbReference>
<dbReference type="Gene3D" id="1.10.10.10">
    <property type="entry name" value="Winged helix-like DNA-binding domain superfamily/Winged helix DNA-binding domain"/>
    <property type="match status" value="1"/>
</dbReference>
<evidence type="ECO:0000313" key="6">
    <source>
        <dbReference type="Proteomes" id="UP001596002"/>
    </source>
</evidence>
<evidence type="ECO:0000256" key="2">
    <source>
        <dbReference type="ARBA" id="ARBA00023125"/>
    </source>
</evidence>
<evidence type="ECO:0000313" key="5">
    <source>
        <dbReference type="EMBL" id="MFC4765852.1"/>
    </source>
</evidence>
<keyword evidence="6" id="KW-1185">Reference proteome</keyword>
<evidence type="ECO:0000256" key="4">
    <source>
        <dbReference type="PIRNR" id="PIRNR006707"/>
    </source>
</evidence>
<dbReference type="SUPFAM" id="SSF46785">
    <property type="entry name" value="Winged helix' DNA-binding domain"/>
    <property type="match status" value="1"/>
</dbReference>
<dbReference type="EMBL" id="JBHSHC010000002">
    <property type="protein sequence ID" value="MFC4765852.1"/>
    <property type="molecule type" value="Genomic_DNA"/>
</dbReference>